<name>A0YGA6_9GAMM</name>
<evidence type="ECO:0000313" key="3">
    <source>
        <dbReference type="Proteomes" id="UP000004931"/>
    </source>
</evidence>
<dbReference type="Proteomes" id="UP000004931">
    <property type="component" value="Unassembled WGS sequence"/>
</dbReference>
<reference evidence="2 3" key="1">
    <citation type="journal article" date="2010" name="J. Bacteriol.">
        <title>Genome sequence of the oligotrophic marine Gammaproteobacterium HTCC2143, isolated from the Oregon Coast.</title>
        <authorList>
            <person name="Oh H.M."/>
            <person name="Kang I."/>
            <person name="Ferriera S."/>
            <person name="Giovannoni S.J."/>
            <person name="Cho J.C."/>
        </authorList>
    </citation>
    <scope>NUCLEOTIDE SEQUENCE [LARGE SCALE GENOMIC DNA]</scope>
    <source>
        <strain evidence="2 3">HTCC2143</strain>
    </source>
</reference>
<keyword evidence="3" id="KW-1185">Reference proteome</keyword>
<proteinExistence type="predicted"/>
<evidence type="ECO:0000313" key="2">
    <source>
        <dbReference type="EMBL" id="EAW30132.1"/>
    </source>
</evidence>
<dbReference type="AlphaFoldDB" id="A0YGA6"/>
<protein>
    <recommendedName>
        <fullName evidence="4">Lipoprotein</fullName>
    </recommendedName>
</protein>
<feature type="chain" id="PRO_5002631444" description="Lipoprotein" evidence="1">
    <location>
        <begin position="18"/>
        <end position="120"/>
    </location>
</feature>
<organism evidence="2 3">
    <name type="scientific">marine gamma proteobacterium HTCC2143</name>
    <dbReference type="NCBI Taxonomy" id="247633"/>
    <lineage>
        <taxon>Bacteria</taxon>
        <taxon>Pseudomonadati</taxon>
        <taxon>Pseudomonadota</taxon>
        <taxon>Gammaproteobacteria</taxon>
        <taxon>Cellvibrionales</taxon>
        <taxon>Spongiibacteraceae</taxon>
        <taxon>BD1-7 clade</taxon>
    </lineage>
</organism>
<keyword evidence="1" id="KW-0732">Signal</keyword>
<evidence type="ECO:0000256" key="1">
    <source>
        <dbReference type="SAM" id="SignalP"/>
    </source>
</evidence>
<accession>A0YGA6</accession>
<dbReference type="PROSITE" id="PS51257">
    <property type="entry name" value="PROKAR_LIPOPROTEIN"/>
    <property type="match status" value="1"/>
</dbReference>
<sequence length="120" mass="12854">MKLKKNLFLLAAIFVTATGCSSTDVGTKLASLGEGGLASEQVVSGKTILMAPNLEDVTPESFNIRYIEMSFGYGTPSNVRDMAIAQCESLGKVAIYKTTTRGLIQGNTVKAYYECKAQES</sequence>
<evidence type="ECO:0008006" key="4">
    <source>
        <dbReference type="Google" id="ProtNLM"/>
    </source>
</evidence>
<gene>
    <name evidence="2" type="ORF">GP2143_11182</name>
</gene>
<comment type="caution">
    <text evidence="2">The sequence shown here is derived from an EMBL/GenBank/DDBJ whole genome shotgun (WGS) entry which is preliminary data.</text>
</comment>
<feature type="signal peptide" evidence="1">
    <location>
        <begin position="1"/>
        <end position="17"/>
    </location>
</feature>
<dbReference type="EMBL" id="AAVT01000010">
    <property type="protein sequence ID" value="EAW30132.1"/>
    <property type="molecule type" value="Genomic_DNA"/>
</dbReference>